<organism evidence="2 3">
    <name type="scientific">Bursaphelenchus xylophilus</name>
    <name type="common">Pinewood nematode worm</name>
    <name type="synonym">Aphelenchoides xylophilus</name>
    <dbReference type="NCBI Taxonomy" id="6326"/>
    <lineage>
        <taxon>Eukaryota</taxon>
        <taxon>Metazoa</taxon>
        <taxon>Ecdysozoa</taxon>
        <taxon>Nematoda</taxon>
        <taxon>Chromadorea</taxon>
        <taxon>Rhabditida</taxon>
        <taxon>Tylenchina</taxon>
        <taxon>Tylenchomorpha</taxon>
        <taxon>Aphelenchoidea</taxon>
        <taxon>Aphelenchoididae</taxon>
        <taxon>Bursaphelenchus</taxon>
    </lineage>
</organism>
<dbReference type="WBParaSite" id="BXY_1223200.1">
    <property type="protein sequence ID" value="BXY_1223200.1"/>
    <property type="gene ID" value="BXY_1223200"/>
</dbReference>
<feature type="compositionally biased region" description="Basic and acidic residues" evidence="1">
    <location>
        <begin position="9"/>
        <end position="20"/>
    </location>
</feature>
<dbReference type="AlphaFoldDB" id="A0A1I7SGR7"/>
<reference evidence="3" key="1">
    <citation type="submission" date="2016-11" db="UniProtKB">
        <authorList>
            <consortium name="WormBaseParasite"/>
        </authorList>
    </citation>
    <scope>IDENTIFICATION</scope>
</reference>
<dbReference type="Proteomes" id="UP000095284">
    <property type="component" value="Unplaced"/>
</dbReference>
<evidence type="ECO:0000256" key="1">
    <source>
        <dbReference type="SAM" id="MobiDB-lite"/>
    </source>
</evidence>
<evidence type="ECO:0000313" key="2">
    <source>
        <dbReference type="Proteomes" id="UP000095284"/>
    </source>
</evidence>
<sequence>MFRPQKVAQRQEKKEKKELKNMAFNISTILEKTQEEKATEKDNCD</sequence>
<evidence type="ECO:0000313" key="3">
    <source>
        <dbReference type="WBParaSite" id="BXY_1223200.1"/>
    </source>
</evidence>
<proteinExistence type="predicted"/>
<protein>
    <submittedName>
        <fullName evidence="3">Uncharacterized protein</fullName>
    </submittedName>
</protein>
<feature type="region of interest" description="Disordered" evidence="1">
    <location>
        <begin position="1"/>
        <end position="20"/>
    </location>
</feature>
<accession>A0A1I7SGR7</accession>
<name>A0A1I7SGR7_BURXY</name>